<proteinExistence type="predicted"/>
<dbReference type="RefSeq" id="WP_154071132.1">
    <property type="nucleotide sequence ID" value="NZ_LT670844.1"/>
</dbReference>
<feature type="domain" description="Beta-lactamase hydrolase-like protein phosphatase-like" evidence="1">
    <location>
        <begin position="6"/>
        <end position="107"/>
    </location>
</feature>
<sequence length="148" mass="15839">MKPIAVTAKLAVAPQPKLSDFQEFRRSGFTTVVNNRPDGEDPTQLGSAVEAEAARAAGLGYVHIPVTTMGMTEQDARLLKETIEQAPGPVVAHCRSGARSFYLWVLSGDLDSLSDEELLAKARELGVDTNAARAWLAAHRNGSAGDHK</sequence>
<dbReference type="AlphaFoldDB" id="A0A1M6KL79"/>
<dbReference type="OrthoDB" id="9805710at2"/>
<dbReference type="Pfam" id="PF04273">
    <property type="entry name" value="BLH_phosphatase"/>
    <property type="match status" value="1"/>
</dbReference>
<protein>
    <submittedName>
        <fullName evidence="2">TIGR01244 family protein</fullName>
    </submittedName>
</protein>
<evidence type="ECO:0000313" key="3">
    <source>
        <dbReference type="Proteomes" id="UP000189935"/>
    </source>
</evidence>
<gene>
    <name evidence="2" type="ORF">SAMN05444159_1002</name>
</gene>
<name>A0A1M6KL79_9BRAD</name>
<dbReference type="Proteomes" id="UP000189935">
    <property type="component" value="Chromosome I"/>
</dbReference>
<dbReference type="NCBIfam" id="TIGR01244">
    <property type="entry name" value="TIGR01244 family sulfur transferase"/>
    <property type="match status" value="1"/>
</dbReference>
<organism evidence="2 3">
    <name type="scientific">Bradyrhizobium lablabi</name>
    <dbReference type="NCBI Taxonomy" id="722472"/>
    <lineage>
        <taxon>Bacteria</taxon>
        <taxon>Pseudomonadati</taxon>
        <taxon>Pseudomonadota</taxon>
        <taxon>Alphaproteobacteria</taxon>
        <taxon>Hyphomicrobiales</taxon>
        <taxon>Nitrobacteraceae</taxon>
        <taxon>Bradyrhizobium</taxon>
    </lineage>
</organism>
<evidence type="ECO:0000259" key="1">
    <source>
        <dbReference type="Pfam" id="PF04273"/>
    </source>
</evidence>
<dbReference type="EMBL" id="LT670844">
    <property type="protein sequence ID" value="SHJ59646.1"/>
    <property type="molecule type" value="Genomic_DNA"/>
</dbReference>
<accession>A0A1M6KL79</accession>
<dbReference type="InterPro" id="IPR005939">
    <property type="entry name" value="BLH_phosphatase-like"/>
</dbReference>
<dbReference type="InterPro" id="IPR029021">
    <property type="entry name" value="Prot-tyrosine_phosphatase-like"/>
</dbReference>
<dbReference type="GO" id="GO:0016787">
    <property type="term" value="F:hydrolase activity"/>
    <property type="evidence" value="ECO:0007669"/>
    <property type="project" value="InterPro"/>
</dbReference>
<evidence type="ECO:0000313" key="2">
    <source>
        <dbReference type="EMBL" id="SHJ59646.1"/>
    </source>
</evidence>
<dbReference type="Gene3D" id="3.90.190.10">
    <property type="entry name" value="Protein tyrosine phosphatase superfamily"/>
    <property type="match status" value="1"/>
</dbReference>
<reference evidence="2 3" key="1">
    <citation type="submission" date="2016-11" db="EMBL/GenBank/DDBJ databases">
        <authorList>
            <person name="Jaros S."/>
            <person name="Januszkiewicz K."/>
            <person name="Wedrychowicz H."/>
        </authorList>
    </citation>
    <scope>NUCLEOTIDE SEQUENCE [LARGE SCALE GENOMIC DNA]</scope>
    <source>
        <strain evidence="2 3">GAS499</strain>
    </source>
</reference>
<dbReference type="SUPFAM" id="SSF52799">
    <property type="entry name" value="(Phosphotyrosine protein) phosphatases II"/>
    <property type="match status" value="1"/>
</dbReference>